<evidence type="ECO:0000256" key="7">
    <source>
        <dbReference type="RuleBase" id="RU367016"/>
    </source>
</evidence>
<dbReference type="InterPro" id="IPR032816">
    <property type="entry name" value="VTT_dom"/>
</dbReference>
<evidence type="ECO:0000256" key="4">
    <source>
        <dbReference type="ARBA" id="ARBA00022692"/>
    </source>
</evidence>
<sequence>MPQPSSPLLNVGLRTPLEPSMEFIHLVIDFILHIDQHLAALTAQYGTWIYAILFLIVFCETGLVVTPFLPGDSLLFVAGAIAVHGTMNVHLLVLLLITAAILGDALNYTIGRFMGQKLFSNPDSKIFRRSHLELTQNFYARHGGKTIILARFVPIVRTFAPFVAGMGRMNYAHFAAYNVVGAILWVTLFTYGGYFFGNLPAVQSNLHYLIIGIIVVSILPGVIQLIRHKMNSSARVQTP</sequence>
<feature type="transmembrane region" description="Helical" evidence="7">
    <location>
        <begin position="48"/>
        <end position="69"/>
    </location>
</feature>
<comment type="subcellular location">
    <subcellularLocation>
        <location evidence="1 7">Cell membrane</location>
        <topology evidence="1 7">Multi-pass membrane protein</topology>
    </subcellularLocation>
</comment>
<organism evidence="9 10">
    <name type="scientific">Phytopseudomonas flavescens</name>
    <dbReference type="NCBI Taxonomy" id="29435"/>
    <lineage>
        <taxon>Bacteria</taxon>
        <taxon>Pseudomonadati</taxon>
        <taxon>Pseudomonadota</taxon>
        <taxon>Gammaproteobacteria</taxon>
        <taxon>Pseudomonadales</taxon>
        <taxon>Pseudomonadaceae</taxon>
        <taxon>Phytopseudomonas</taxon>
    </lineage>
</organism>
<evidence type="ECO:0000256" key="5">
    <source>
        <dbReference type="ARBA" id="ARBA00022989"/>
    </source>
</evidence>
<evidence type="ECO:0000313" key="10">
    <source>
        <dbReference type="Proteomes" id="UP000198606"/>
    </source>
</evidence>
<gene>
    <name evidence="9" type="ORF">SAMN05216588_13415</name>
</gene>
<reference evidence="9 10" key="1">
    <citation type="submission" date="2016-10" db="EMBL/GenBank/DDBJ databases">
        <authorList>
            <person name="de Groot N.N."/>
        </authorList>
    </citation>
    <scope>NUCLEOTIDE SEQUENCE [LARGE SCALE GENOMIC DNA]</scope>
    <source>
        <strain evidence="9 10">LMG 18387</strain>
    </source>
</reference>
<feature type="transmembrane region" description="Helical" evidence="7">
    <location>
        <begin position="206"/>
        <end position="226"/>
    </location>
</feature>
<keyword evidence="3 7" id="KW-1003">Cell membrane</keyword>
<evidence type="ECO:0000259" key="8">
    <source>
        <dbReference type="Pfam" id="PF09335"/>
    </source>
</evidence>
<feature type="domain" description="VTT" evidence="8">
    <location>
        <begin position="69"/>
        <end position="194"/>
    </location>
</feature>
<dbReference type="Proteomes" id="UP000198606">
    <property type="component" value="Unassembled WGS sequence"/>
</dbReference>
<evidence type="ECO:0000256" key="1">
    <source>
        <dbReference type="ARBA" id="ARBA00004651"/>
    </source>
</evidence>
<keyword evidence="5 7" id="KW-1133">Transmembrane helix</keyword>
<evidence type="ECO:0000256" key="6">
    <source>
        <dbReference type="ARBA" id="ARBA00023136"/>
    </source>
</evidence>
<dbReference type="InterPro" id="IPR032818">
    <property type="entry name" value="DedA-like"/>
</dbReference>
<feature type="transmembrane region" description="Helical" evidence="7">
    <location>
        <begin position="174"/>
        <end position="194"/>
    </location>
</feature>
<dbReference type="Pfam" id="PF09335">
    <property type="entry name" value="VTT_dom"/>
    <property type="match status" value="1"/>
</dbReference>
<protein>
    <submittedName>
        <fullName evidence="9">Membrane-associated protein</fullName>
    </submittedName>
</protein>
<accession>A0A1G8QB92</accession>
<dbReference type="GO" id="GO:0005886">
    <property type="term" value="C:plasma membrane"/>
    <property type="evidence" value="ECO:0007669"/>
    <property type="project" value="UniProtKB-SubCell"/>
</dbReference>
<keyword evidence="6 7" id="KW-0472">Membrane</keyword>
<name>A0A1G8QB92_9GAMM</name>
<evidence type="ECO:0000313" key="9">
    <source>
        <dbReference type="EMBL" id="SDJ01858.1"/>
    </source>
</evidence>
<dbReference type="AlphaFoldDB" id="A0A1G8QB92"/>
<comment type="similarity">
    <text evidence="2 7">Belongs to the DedA family.</text>
</comment>
<proteinExistence type="inferred from homology"/>
<keyword evidence="4 7" id="KW-0812">Transmembrane</keyword>
<dbReference type="EMBL" id="FNDG01000034">
    <property type="protein sequence ID" value="SDJ01858.1"/>
    <property type="molecule type" value="Genomic_DNA"/>
</dbReference>
<dbReference type="PANTHER" id="PTHR30353">
    <property type="entry name" value="INNER MEMBRANE PROTEIN DEDA-RELATED"/>
    <property type="match status" value="1"/>
</dbReference>
<feature type="transmembrane region" description="Helical" evidence="7">
    <location>
        <begin position="89"/>
        <end position="110"/>
    </location>
</feature>
<dbReference type="PANTHER" id="PTHR30353:SF0">
    <property type="entry name" value="TRANSMEMBRANE PROTEIN"/>
    <property type="match status" value="1"/>
</dbReference>
<evidence type="ECO:0000256" key="2">
    <source>
        <dbReference type="ARBA" id="ARBA00010792"/>
    </source>
</evidence>
<dbReference type="NCBIfam" id="NF008102">
    <property type="entry name" value="PRK10847.1"/>
    <property type="match status" value="1"/>
</dbReference>
<evidence type="ECO:0000256" key="3">
    <source>
        <dbReference type="ARBA" id="ARBA00022475"/>
    </source>
</evidence>
<dbReference type="STRING" id="29435.SAMN05216588_13415"/>
<dbReference type="InterPro" id="IPR058127">
    <property type="entry name" value="DedA"/>
</dbReference>